<dbReference type="GO" id="GO:0005789">
    <property type="term" value="C:endoplasmic reticulum membrane"/>
    <property type="evidence" value="ECO:0007669"/>
    <property type="project" value="UniProtKB-SubCell"/>
</dbReference>
<evidence type="ECO:0000256" key="12">
    <source>
        <dbReference type="ARBA" id="ARBA00023033"/>
    </source>
</evidence>
<name>A0A182W956_9DIPT</name>
<evidence type="ECO:0000256" key="1">
    <source>
        <dbReference type="ARBA" id="ARBA00001971"/>
    </source>
</evidence>
<keyword evidence="9" id="KW-0492">Microsome</keyword>
<evidence type="ECO:0000256" key="15">
    <source>
        <dbReference type="RuleBase" id="RU000461"/>
    </source>
</evidence>
<dbReference type="PRINTS" id="PR00385">
    <property type="entry name" value="P450"/>
</dbReference>
<dbReference type="PRINTS" id="PR00463">
    <property type="entry name" value="EP450I"/>
</dbReference>
<keyword evidence="6 14" id="KW-0349">Heme</keyword>
<dbReference type="GO" id="GO:0004497">
    <property type="term" value="F:monooxygenase activity"/>
    <property type="evidence" value="ECO:0007669"/>
    <property type="project" value="UniProtKB-KW"/>
</dbReference>
<accession>A0A182W956</accession>
<evidence type="ECO:0000256" key="7">
    <source>
        <dbReference type="ARBA" id="ARBA00022723"/>
    </source>
</evidence>
<evidence type="ECO:0000256" key="13">
    <source>
        <dbReference type="ARBA" id="ARBA00023136"/>
    </source>
</evidence>
<dbReference type="AlphaFoldDB" id="A0A182W956"/>
<evidence type="ECO:0008006" key="19">
    <source>
        <dbReference type="Google" id="ProtNLM"/>
    </source>
</evidence>
<dbReference type="GO" id="GO:0020037">
    <property type="term" value="F:heme binding"/>
    <property type="evidence" value="ECO:0007669"/>
    <property type="project" value="InterPro"/>
</dbReference>
<evidence type="ECO:0000256" key="16">
    <source>
        <dbReference type="SAM" id="Phobius"/>
    </source>
</evidence>
<evidence type="ECO:0000256" key="14">
    <source>
        <dbReference type="PIRSR" id="PIRSR602401-1"/>
    </source>
</evidence>
<evidence type="ECO:0000256" key="9">
    <source>
        <dbReference type="ARBA" id="ARBA00022848"/>
    </source>
</evidence>
<keyword evidence="18" id="KW-1185">Reference proteome</keyword>
<evidence type="ECO:0000256" key="6">
    <source>
        <dbReference type="ARBA" id="ARBA00022617"/>
    </source>
</evidence>
<keyword evidence="10 15" id="KW-0560">Oxidoreductase</keyword>
<dbReference type="PROSITE" id="PS00086">
    <property type="entry name" value="CYTOCHROME_P450"/>
    <property type="match status" value="1"/>
</dbReference>
<keyword evidence="11 14" id="KW-0408">Iron</keyword>
<dbReference type="InterPro" id="IPR036396">
    <property type="entry name" value="Cyt_P450_sf"/>
</dbReference>
<organism evidence="17 18">
    <name type="scientific">Anopheles minimus</name>
    <dbReference type="NCBI Taxonomy" id="112268"/>
    <lineage>
        <taxon>Eukaryota</taxon>
        <taxon>Metazoa</taxon>
        <taxon>Ecdysozoa</taxon>
        <taxon>Arthropoda</taxon>
        <taxon>Hexapoda</taxon>
        <taxon>Insecta</taxon>
        <taxon>Pterygota</taxon>
        <taxon>Neoptera</taxon>
        <taxon>Endopterygota</taxon>
        <taxon>Diptera</taxon>
        <taxon>Nematocera</taxon>
        <taxon>Culicoidea</taxon>
        <taxon>Culicidae</taxon>
        <taxon>Anophelinae</taxon>
        <taxon>Anopheles</taxon>
    </lineage>
</organism>
<evidence type="ECO:0000256" key="2">
    <source>
        <dbReference type="ARBA" id="ARBA00003690"/>
    </source>
</evidence>
<feature type="binding site" description="axial binding residue" evidence="14">
    <location>
        <position position="553"/>
    </location>
    <ligand>
        <name>heme</name>
        <dbReference type="ChEBI" id="CHEBI:30413"/>
    </ligand>
    <ligandPart>
        <name>Fe</name>
        <dbReference type="ChEBI" id="CHEBI:18248"/>
    </ligandPart>
</feature>
<comment type="similarity">
    <text evidence="5 15">Belongs to the cytochrome P450 family.</text>
</comment>
<keyword evidence="12 15" id="KW-0503">Monooxygenase</keyword>
<dbReference type="InterPro" id="IPR050476">
    <property type="entry name" value="Insect_CytP450_Detox"/>
</dbReference>
<evidence type="ECO:0000313" key="17">
    <source>
        <dbReference type="EnsemblMetazoa" id="AMIN006880-PA"/>
    </source>
</evidence>
<proteinExistence type="inferred from homology"/>
<comment type="subcellular location">
    <subcellularLocation>
        <location evidence="4">Endoplasmic reticulum membrane</location>
        <topology evidence="4">Peripheral membrane protein</topology>
    </subcellularLocation>
    <subcellularLocation>
        <location evidence="3">Microsome membrane</location>
        <topology evidence="3">Peripheral membrane protein</topology>
    </subcellularLocation>
</comment>
<keyword evidence="13 16" id="KW-0472">Membrane</keyword>
<evidence type="ECO:0000256" key="10">
    <source>
        <dbReference type="ARBA" id="ARBA00023002"/>
    </source>
</evidence>
<evidence type="ECO:0000256" key="3">
    <source>
        <dbReference type="ARBA" id="ARBA00004174"/>
    </source>
</evidence>
<dbReference type="STRING" id="112268.A0A182W956"/>
<dbReference type="InterPro" id="IPR001128">
    <property type="entry name" value="Cyt_P450"/>
</dbReference>
<evidence type="ECO:0000256" key="11">
    <source>
        <dbReference type="ARBA" id="ARBA00023004"/>
    </source>
</evidence>
<keyword evidence="8" id="KW-0256">Endoplasmic reticulum</keyword>
<dbReference type="PANTHER" id="PTHR24292:SF54">
    <property type="entry name" value="CYP9F3-RELATED"/>
    <property type="match status" value="1"/>
</dbReference>
<comment type="function">
    <text evidence="2">May be involved in the metabolism of insect hormones and in the breakdown of synthetic insecticides.</text>
</comment>
<dbReference type="Pfam" id="PF00067">
    <property type="entry name" value="p450"/>
    <property type="match status" value="1"/>
</dbReference>
<keyword evidence="7 14" id="KW-0479">Metal-binding</keyword>
<dbReference type="InterPro" id="IPR002401">
    <property type="entry name" value="Cyt_P450_E_grp-I"/>
</dbReference>
<evidence type="ECO:0000256" key="4">
    <source>
        <dbReference type="ARBA" id="ARBA00004406"/>
    </source>
</evidence>
<dbReference type="VEuPathDB" id="VectorBase:AMIN006880"/>
<comment type="cofactor">
    <cofactor evidence="1 14">
        <name>heme</name>
        <dbReference type="ChEBI" id="CHEBI:30413"/>
    </cofactor>
</comment>
<dbReference type="FunFam" id="1.10.630.10:FF:000042">
    <property type="entry name" value="Cytochrome P450"/>
    <property type="match status" value="1"/>
</dbReference>
<reference evidence="17" key="2">
    <citation type="submission" date="2020-05" db="UniProtKB">
        <authorList>
            <consortium name="EnsemblMetazoa"/>
        </authorList>
    </citation>
    <scope>IDENTIFICATION</scope>
    <source>
        <strain evidence="17">MINIMUS1</strain>
    </source>
</reference>
<reference evidence="18" key="1">
    <citation type="submission" date="2013-03" db="EMBL/GenBank/DDBJ databases">
        <title>The Genome Sequence of Anopheles minimus MINIMUS1.</title>
        <authorList>
            <consortium name="The Broad Institute Genomics Platform"/>
            <person name="Neafsey D.E."/>
            <person name="Walton C."/>
            <person name="Walker B."/>
            <person name="Young S.K."/>
            <person name="Zeng Q."/>
            <person name="Gargeya S."/>
            <person name="Fitzgerald M."/>
            <person name="Haas B."/>
            <person name="Abouelleil A."/>
            <person name="Allen A.W."/>
            <person name="Alvarado L."/>
            <person name="Arachchi H.M."/>
            <person name="Berlin A.M."/>
            <person name="Chapman S.B."/>
            <person name="Gainer-Dewar J."/>
            <person name="Goldberg J."/>
            <person name="Griggs A."/>
            <person name="Gujja S."/>
            <person name="Hansen M."/>
            <person name="Howarth C."/>
            <person name="Imamovic A."/>
            <person name="Ireland A."/>
            <person name="Larimer J."/>
            <person name="McCowan C."/>
            <person name="Murphy C."/>
            <person name="Pearson M."/>
            <person name="Poon T.W."/>
            <person name="Priest M."/>
            <person name="Roberts A."/>
            <person name="Saif S."/>
            <person name="Shea T."/>
            <person name="Sisk P."/>
            <person name="Sykes S."/>
            <person name="Wortman J."/>
            <person name="Nusbaum C."/>
            <person name="Birren B."/>
        </authorList>
    </citation>
    <scope>NUCLEOTIDE SEQUENCE [LARGE SCALE GENOMIC DNA]</scope>
    <source>
        <strain evidence="18">MINIMUS1</strain>
    </source>
</reference>
<sequence length="609" mass="70660">MEVKAIIYYMLQEFSFEPTPNTQIPLRLGKGFAGMRSEKGVYVEFRPRKKENEQVSKCQRVKCVNRSPHRMEIDLMILVPLVAILGTIYYYITKDNKYFHDKPIPSMATEPLFGSTRRLMTKQTSFHEFMIEIYNKYPLVKVFGMMDTMQRVFVVRDPELIKRIGVKDFDHFVNHRPVFGNDENPHNTALFGKTLIALNDQKWRDMRATLSPAFTGSKMRHMFELIVECSTNMAKYYKEEIRKNGVSSREHEMKDVFTRYANDVIATCAFGIKVDSLKNAENDFYLNGKKMMAFNRPIVMLRLMAFRIVPKLMSWFSLDLFDREQGEYFTEIIRDTLKTREAHGIVRPDMVNLLIQARKGVLKQQREVEERDEVKGFATVEESDIGETNKSLQMTELEMVAQCLIFFLAGFDTVSTCLTFLAYELTVNKEVQDKLYEEIRATSKSLGGSSLTYDALQGMQYMDMVVSEALRMWSPAPSTDRMCVRDYVVDDGDRLKFTIDKGTVVFIPIAGLHHDPQYYPNPSKFDPERFSEENRHKINPNAYLPFGIGPRNCIGSRFALMEVKAIIYYMLQEFSFEPTPNTQIPLRLAKGFAGMRSENGVFVEFRPRK</sequence>
<evidence type="ECO:0000256" key="8">
    <source>
        <dbReference type="ARBA" id="ARBA00022824"/>
    </source>
</evidence>
<dbReference type="InterPro" id="IPR017972">
    <property type="entry name" value="Cyt_P450_CS"/>
</dbReference>
<keyword evidence="16" id="KW-1133">Transmembrane helix</keyword>
<dbReference type="PANTHER" id="PTHR24292">
    <property type="entry name" value="CYTOCHROME P450"/>
    <property type="match status" value="1"/>
</dbReference>
<evidence type="ECO:0000313" key="18">
    <source>
        <dbReference type="Proteomes" id="UP000075920"/>
    </source>
</evidence>
<dbReference type="SUPFAM" id="SSF48264">
    <property type="entry name" value="Cytochrome P450"/>
    <property type="match status" value="1"/>
</dbReference>
<feature type="transmembrane region" description="Helical" evidence="16">
    <location>
        <begin position="75"/>
        <end position="92"/>
    </location>
</feature>
<dbReference type="Proteomes" id="UP000075920">
    <property type="component" value="Unassembled WGS sequence"/>
</dbReference>
<dbReference type="GO" id="GO:0016705">
    <property type="term" value="F:oxidoreductase activity, acting on paired donors, with incorporation or reduction of molecular oxygen"/>
    <property type="evidence" value="ECO:0007669"/>
    <property type="project" value="InterPro"/>
</dbReference>
<protein>
    <recommendedName>
        <fullName evidence="19">Cytochrome P450</fullName>
    </recommendedName>
</protein>
<dbReference type="GO" id="GO:0005506">
    <property type="term" value="F:iron ion binding"/>
    <property type="evidence" value="ECO:0007669"/>
    <property type="project" value="InterPro"/>
</dbReference>
<evidence type="ECO:0000256" key="5">
    <source>
        <dbReference type="ARBA" id="ARBA00010617"/>
    </source>
</evidence>
<dbReference type="Gene3D" id="1.10.630.10">
    <property type="entry name" value="Cytochrome P450"/>
    <property type="match status" value="1"/>
</dbReference>
<dbReference type="EnsemblMetazoa" id="AMIN006880-RA">
    <property type="protein sequence ID" value="AMIN006880-PA"/>
    <property type="gene ID" value="AMIN006880"/>
</dbReference>
<dbReference type="CDD" id="cd11056">
    <property type="entry name" value="CYP6-like"/>
    <property type="match status" value="1"/>
</dbReference>
<keyword evidence="16" id="KW-0812">Transmembrane</keyword>